<feature type="compositionally biased region" description="Polar residues" evidence="1">
    <location>
        <begin position="172"/>
        <end position="190"/>
    </location>
</feature>
<dbReference type="InterPro" id="IPR048739">
    <property type="entry name" value="CEP104_N"/>
</dbReference>
<feature type="compositionally biased region" description="Basic and acidic residues" evidence="1">
    <location>
        <begin position="191"/>
        <end position="201"/>
    </location>
</feature>
<evidence type="ECO:0000256" key="1">
    <source>
        <dbReference type="SAM" id="MobiDB-lite"/>
    </source>
</evidence>
<organism evidence="3 4">
    <name type="scientific">Lepeophtheirus salmonis</name>
    <name type="common">Salmon louse</name>
    <name type="synonym">Caligus salmonis</name>
    <dbReference type="NCBI Taxonomy" id="72036"/>
    <lineage>
        <taxon>Eukaryota</taxon>
        <taxon>Metazoa</taxon>
        <taxon>Ecdysozoa</taxon>
        <taxon>Arthropoda</taxon>
        <taxon>Crustacea</taxon>
        <taxon>Multicrustacea</taxon>
        <taxon>Hexanauplia</taxon>
        <taxon>Copepoda</taxon>
        <taxon>Siphonostomatoida</taxon>
        <taxon>Caligidae</taxon>
        <taxon>Lepeophtheirus</taxon>
    </lineage>
</organism>
<feature type="compositionally biased region" description="Basic and acidic residues" evidence="1">
    <location>
        <begin position="233"/>
        <end position="268"/>
    </location>
</feature>
<dbReference type="Pfam" id="PF21038">
    <property type="entry name" value="CEP104_N"/>
    <property type="match status" value="1"/>
</dbReference>
<dbReference type="GO" id="GO:0005929">
    <property type="term" value="C:cilium"/>
    <property type="evidence" value="ECO:0007669"/>
    <property type="project" value="TreeGrafter"/>
</dbReference>
<evidence type="ECO:0000313" key="4">
    <source>
        <dbReference type="Proteomes" id="UP000675881"/>
    </source>
</evidence>
<name>A0A7R8CUH0_LEPSM</name>
<evidence type="ECO:0000313" key="3">
    <source>
        <dbReference type="EMBL" id="CAF2884901.1"/>
    </source>
</evidence>
<feature type="region of interest" description="Disordered" evidence="1">
    <location>
        <begin position="167"/>
        <end position="283"/>
    </location>
</feature>
<reference evidence="3" key="1">
    <citation type="submission" date="2021-02" db="EMBL/GenBank/DDBJ databases">
        <authorList>
            <person name="Bekaert M."/>
        </authorList>
    </citation>
    <scope>NUCLEOTIDE SEQUENCE</scope>
    <source>
        <strain evidence="3">IoA-00</strain>
    </source>
</reference>
<sequence length="367" mass="42371">MNLSYKICFVSSREDDFSHMDISQPTPTSKGWSSKRYCIYPQFIILQLHSRSIVDEIRLITDKNKVPLKMNFYLGDVPDFKDLNPDVNEAYFMQKSKAYAKKNGQREENDIEDLEKFKKDYEIPALILDKPIPKESREIGINTTPTVEKNTILSNLFGETSSLIDKEIDPSSELNEYGKSSSTENKPNATQDEKSDFKTFEVPDSAIYDPPVEDDFSPRILDVPDNSVTDAQKNSEENRKFDGDLGKEEEENKKLNDDLRKGNEEEHNNYTYPTSPLPDEKMNNKLPRKKYVEPKSLHKSDEFQKTILRPLSEKATTGKDLPPKCDEMKAKIVLWYLQMQGRKELLPTRLVKKRNSVWSLCNSECGK</sequence>
<protein>
    <submittedName>
        <fullName evidence="3">(salmon louse) hypothetical protein</fullName>
    </submittedName>
</protein>
<dbReference type="PANTHER" id="PTHR13371:SF0">
    <property type="entry name" value="CENTROSOMAL PROTEIN OF 104 KDA"/>
    <property type="match status" value="1"/>
</dbReference>
<dbReference type="AlphaFoldDB" id="A0A7R8CUH0"/>
<dbReference type="InterPro" id="IPR052607">
    <property type="entry name" value="CEP104-like"/>
</dbReference>
<dbReference type="PANTHER" id="PTHR13371">
    <property type="entry name" value="GLYCINE-, GLUTAMATE-, THIENYLCYCLOHEXYLPIPERIDINE-BINDING PROTEIN"/>
    <property type="match status" value="1"/>
</dbReference>
<accession>A0A7R8CUH0</accession>
<evidence type="ECO:0000259" key="2">
    <source>
        <dbReference type="Pfam" id="PF21038"/>
    </source>
</evidence>
<dbReference type="EMBL" id="HG994582">
    <property type="protein sequence ID" value="CAF2884901.1"/>
    <property type="molecule type" value="Genomic_DNA"/>
</dbReference>
<gene>
    <name evidence="3" type="ORF">LSAA_7281</name>
</gene>
<dbReference type="Proteomes" id="UP000675881">
    <property type="component" value="Chromosome 3"/>
</dbReference>
<feature type="domain" description="Centrosomal protein CEP104 N-terminal" evidence="2">
    <location>
        <begin position="31"/>
        <end position="81"/>
    </location>
</feature>
<keyword evidence="4" id="KW-1185">Reference proteome</keyword>
<proteinExistence type="predicted"/>